<reference evidence="3 4" key="2">
    <citation type="submission" date="2018-06" db="EMBL/GenBank/DDBJ databases">
        <title>Sequencing of bacterial isolates from soil warming experiment in Harvard Forest, Massachusetts, USA.</title>
        <authorList>
            <person name="Deangelis K.PhD."/>
        </authorList>
    </citation>
    <scope>NUCLEOTIDE SEQUENCE [LARGE SCALE GENOMIC DNA]</scope>
    <source>
        <strain evidence="3 4">GAS496</strain>
    </source>
</reference>
<dbReference type="AlphaFoldDB" id="A0A318HMI6"/>
<evidence type="ECO:0000313" key="3">
    <source>
        <dbReference type="EMBL" id="PXX07802.1"/>
    </source>
</evidence>
<keyword evidence="2" id="KW-0472">Membrane</keyword>
<comment type="caution">
    <text evidence="3">The sequence shown here is derived from an EMBL/GenBank/DDBJ whole genome shotgun (WGS) entry which is preliminary data.</text>
</comment>
<protein>
    <submittedName>
        <fullName evidence="3">Uncharacterized protein</fullName>
    </submittedName>
</protein>
<sequence>MTGLVQSTGAAEDSELGDVSVATEPTALPTPVRQRPRWFAVIEGWRGIGWFACGVAGVVAIVWFIFVSHGESGSKADWFFGAVVFCVVMVTMWQTLNIQRQANRNADDAAERLRIELAAADERSARELALIQTLHRVEIEAKDKSHRAELEAQRELARVERLHLVNQVQKQALVEVSRTVNGHTQLLATLWNEAASILSIEDRDERELAMNPIFEQISQVVNEFSVEVGNAHLLIEDDRLHRALDRVNEAVLMGIRVAEDVHDAVVQRNAPHLNPVPPVQRLMQSRAAEARHLAWSLLRAGLDEISELSELSEPVGDRRLGEL</sequence>
<keyword evidence="4" id="KW-1185">Reference proteome</keyword>
<name>A0A318HMI6_9MYCO</name>
<dbReference type="EMBL" id="QJJU01000010">
    <property type="protein sequence ID" value="PXX07802.1"/>
    <property type="molecule type" value="Genomic_DNA"/>
</dbReference>
<gene>
    <name evidence="3" type="ORF">C8E89_110188</name>
</gene>
<evidence type="ECO:0000256" key="2">
    <source>
        <dbReference type="SAM" id="Phobius"/>
    </source>
</evidence>
<proteinExistence type="predicted"/>
<organism evidence="3 4">
    <name type="scientific">Mycolicibacterium moriokaense</name>
    <dbReference type="NCBI Taxonomy" id="39691"/>
    <lineage>
        <taxon>Bacteria</taxon>
        <taxon>Bacillati</taxon>
        <taxon>Actinomycetota</taxon>
        <taxon>Actinomycetes</taxon>
        <taxon>Mycobacteriales</taxon>
        <taxon>Mycobacteriaceae</taxon>
        <taxon>Mycolicibacterium</taxon>
    </lineage>
</organism>
<accession>A0A318HMI6</accession>
<feature type="transmembrane region" description="Helical" evidence="2">
    <location>
        <begin position="78"/>
        <end position="96"/>
    </location>
</feature>
<feature type="coiled-coil region" evidence="1">
    <location>
        <begin position="96"/>
        <end position="123"/>
    </location>
</feature>
<dbReference type="RefSeq" id="WP_235658399.1">
    <property type="nucleotide sequence ID" value="NZ_QJJU01000010.1"/>
</dbReference>
<reference evidence="4" key="1">
    <citation type="submission" date="2018-05" db="EMBL/GenBank/DDBJ databases">
        <authorList>
            <person name="Deangelis K."/>
            <person name="Huntemann M."/>
            <person name="Clum A."/>
            <person name="Pillay M."/>
            <person name="Palaniappan K."/>
            <person name="Varghese N."/>
            <person name="Mikhailova N."/>
            <person name="Stamatis D."/>
            <person name="Reddy T."/>
            <person name="Daum C."/>
            <person name="Shapiro N."/>
            <person name="Ivanova N."/>
            <person name="Kyrpides N."/>
            <person name="Woyke T."/>
        </authorList>
    </citation>
    <scope>NUCLEOTIDE SEQUENCE [LARGE SCALE GENOMIC DNA]</scope>
    <source>
        <strain evidence="4">GAS496</strain>
    </source>
</reference>
<keyword evidence="2" id="KW-1133">Transmembrane helix</keyword>
<dbReference type="Proteomes" id="UP000247781">
    <property type="component" value="Unassembled WGS sequence"/>
</dbReference>
<keyword evidence="2" id="KW-0812">Transmembrane</keyword>
<evidence type="ECO:0000313" key="4">
    <source>
        <dbReference type="Proteomes" id="UP000247781"/>
    </source>
</evidence>
<evidence type="ECO:0000256" key="1">
    <source>
        <dbReference type="SAM" id="Coils"/>
    </source>
</evidence>
<keyword evidence="1" id="KW-0175">Coiled coil</keyword>
<feature type="transmembrane region" description="Helical" evidence="2">
    <location>
        <begin position="47"/>
        <end position="66"/>
    </location>
</feature>